<dbReference type="Proteomes" id="UP000199060">
    <property type="component" value="Unassembled WGS sequence"/>
</dbReference>
<feature type="transmembrane region" description="Helical" evidence="5">
    <location>
        <begin position="121"/>
        <end position="140"/>
    </location>
</feature>
<organism evidence="6 7">
    <name type="scientific">Algoriphagus faecimaris</name>
    <dbReference type="NCBI Taxonomy" id="686796"/>
    <lineage>
        <taxon>Bacteria</taxon>
        <taxon>Pseudomonadati</taxon>
        <taxon>Bacteroidota</taxon>
        <taxon>Cytophagia</taxon>
        <taxon>Cytophagales</taxon>
        <taxon>Cyclobacteriaceae</taxon>
        <taxon>Algoriphagus</taxon>
    </lineage>
</organism>
<evidence type="ECO:0000256" key="1">
    <source>
        <dbReference type="ARBA" id="ARBA00004141"/>
    </source>
</evidence>
<dbReference type="Pfam" id="PF07681">
    <property type="entry name" value="DoxX"/>
    <property type="match status" value="1"/>
</dbReference>
<reference evidence="7" key="1">
    <citation type="submission" date="2016-10" db="EMBL/GenBank/DDBJ databases">
        <authorList>
            <person name="Varghese N."/>
            <person name="Submissions S."/>
        </authorList>
    </citation>
    <scope>NUCLEOTIDE SEQUENCE [LARGE SCALE GENOMIC DNA]</scope>
    <source>
        <strain evidence="7">DSM 23095</strain>
    </source>
</reference>
<proteinExistence type="predicted"/>
<dbReference type="RefSeq" id="WP_087940782.1">
    <property type="nucleotide sequence ID" value="NZ_FNAC01000001.1"/>
</dbReference>
<keyword evidence="7" id="KW-1185">Reference proteome</keyword>
<evidence type="ECO:0000313" key="7">
    <source>
        <dbReference type="Proteomes" id="UP000199060"/>
    </source>
</evidence>
<evidence type="ECO:0000256" key="4">
    <source>
        <dbReference type="ARBA" id="ARBA00023136"/>
    </source>
</evidence>
<dbReference type="AlphaFoldDB" id="A0A1G6M6C7"/>
<accession>A0A1G6M6C7</accession>
<dbReference type="OrthoDB" id="1429638at2"/>
<evidence type="ECO:0000256" key="5">
    <source>
        <dbReference type="SAM" id="Phobius"/>
    </source>
</evidence>
<dbReference type="EMBL" id="FNAC01000001">
    <property type="protein sequence ID" value="SDC50917.1"/>
    <property type="molecule type" value="Genomic_DNA"/>
</dbReference>
<evidence type="ECO:0000313" key="6">
    <source>
        <dbReference type="EMBL" id="SDC50917.1"/>
    </source>
</evidence>
<feature type="transmembrane region" description="Helical" evidence="5">
    <location>
        <begin position="90"/>
        <end position="109"/>
    </location>
</feature>
<dbReference type="GO" id="GO:0016020">
    <property type="term" value="C:membrane"/>
    <property type="evidence" value="ECO:0007669"/>
    <property type="project" value="UniProtKB-SubCell"/>
</dbReference>
<evidence type="ECO:0000256" key="3">
    <source>
        <dbReference type="ARBA" id="ARBA00022989"/>
    </source>
</evidence>
<keyword evidence="4 5" id="KW-0472">Membrane</keyword>
<keyword evidence="3 5" id="KW-1133">Transmembrane helix</keyword>
<sequence length="162" mass="17958">MSPSTPFSTAQTTALVLMRLFVGWHFLYEGVIKFHSPSWTAKGYLLSATYFESFFAWLAGESMISIVDTLNIAALLLVGIALIMGFKTRLASIIGIGLLLLYYFAHPPFPGYPQGITEGSYWIINKNLIEAAALLVIFLFPTSKIFGLERLFVKSPVPTQTL</sequence>
<protein>
    <submittedName>
        <fullName evidence="6">Thiosulfate dehydrogenase [quinone] large subunit</fullName>
    </submittedName>
</protein>
<dbReference type="InterPro" id="IPR032808">
    <property type="entry name" value="DoxX"/>
</dbReference>
<name>A0A1G6M6C7_9BACT</name>
<dbReference type="STRING" id="686796.SAMN04488104_100125"/>
<gene>
    <name evidence="6" type="ORF">SAMN04488104_100125</name>
</gene>
<keyword evidence="2 5" id="KW-0812">Transmembrane</keyword>
<comment type="subcellular location">
    <subcellularLocation>
        <location evidence="1">Membrane</location>
        <topology evidence="1">Multi-pass membrane protein</topology>
    </subcellularLocation>
</comment>
<feature type="transmembrane region" description="Helical" evidence="5">
    <location>
        <begin position="64"/>
        <end position="83"/>
    </location>
</feature>
<evidence type="ECO:0000256" key="2">
    <source>
        <dbReference type="ARBA" id="ARBA00022692"/>
    </source>
</evidence>